<organism evidence="1 2">
    <name type="scientific">Nocardioides ganghwensis</name>
    <dbReference type="NCBI Taxonomy" id="252230"/>
    <lineage>
        <taxon>Bacteria</taxon>
        <taxon>Bacillati</taxon>
        <taxon>Actinomycetota</taxon>
        <taxon>Actinomycetes</taxon>
        <taxon>Propionibacteriales</taxon>
        <taxon>Nocardioidaceae</taxon>
        <taxon>Nocardioides</taxon>
    </lineage>
</organism>
<gene>
    <name evidence="1" type="ORF">EUA07_20030</name>
</gene>
<dbReference type="Gene3D" id="3.50.50.60">
    <property type="entry name" value="FAD/NAD(P)-binding domain"/>
    <property type="match status" value="1"/>
</dbReference>
<evidence type="ECO:0000313" key="1">
    <source>
        <dbReference type="EMBL" id="RYB97414.1"/>
    </source>
</evidence>
<evidence type="ECO:0000313" key="2">
    <source>
        <dbReference type="Proteomes" id="UP000293291"/>
    </source>
</evidence>
<dbReference type="SUPFAM" id="SSF51905">
    <property type="entry name" value="FAD/NAD(P)-binding domain"/>
    <property type="match status" value="1"/>
</dbReference>
<reference evidence="1 2" key="1">
    <citation type="submission" date="2019-01" db="EMBL/GenBank/DDBJ databases">
        <title>Novel species of Nocardioides.</title>
        <authorList>
            <person name="Liu Q."/>
            <person name="Xin Y.-H."/>
        </authorList>
    </citation>
    <scope>NUCLEOTIDE SEQUENCE [LARGE SCALE GENOMIC DNA]</scope>
    <source>
        <strain evidence="1 2">CGMCC 4.6875</strain>
    </source>
</reference>
<dbReference type="RefSeq" id="WP_129456955.1">
    <property type="nucleotide sequence ID" value="NZ_JACXYX010000025.1"/>
</dbReference>
<keyword evidence="2" id="KW-1185">Reference proteome</keyword>
<proteinExistence type="predicted"/>
<dbReference type="EMBL" id="SDWU01000030">
    <property type="protein sequence ID" value="RYB97414.1"/>
    <property type="molecule type" value="Genomic_DNA"/>
</dbReference>
<dbReference type="AlphaFoldDB" id="A0A4Q2S657"/>
<dbReference type="OrthoDB" id="9773233at2"/>
<protein>
    <submittedName>
        <fullName evidence="1">Pyridine nucleotide-disulfide oxidoreductase</fullName>
    </submittedName>
</protein>
<accession>A0A4Q2S657</accession>
<dbReference type="InterPro" id="IPR036188">
    <property type="entry name" value="FAD/NAD-bd_sf"/>
</dbReference>
<sequence>MTRTLDVDYLVVGAGAMGMGFVDALVDHSDARVAVVDRRHGAGGHWLEGYPFVRLHQASTFYGVASTVLGGHVQDQGPEAGLHQRASQPEIVDYYARVVDRLRRTGRVEVLTGCDHVGDRTVVSRISGRTWEVPESCRIVDAHYLSPSIPAETSAPFSVADDARVVTVNDVVRMVEAPSQYVVVGSGKTATDACVWLLQQGVDPDAICWVRPRDPWMLDRALIQPDPAIYLGVPATIFEQAAASRSLDELFLRLEDAGVMMRLDRTVTPTMAKAPTLGTWELELLRSIEDVVRHGHVRHVGRGRLDMADGTSVRVADDAVVVHCAADGLKNPPLVPVWRPESITIQPVRAGFPCFGAAVTGYVEATRRDDAEKNRLCQPSRFGNSLAQWADMNVRGTRAAMALGGEPDIAEWANTVAVNPARIPPGYAATERLDRVRERLAASTGPGLEALDRLIATG</sequence>
<name>A0A4Q2S657_9ACTN</name>
<dbReference type="Proteomes" id="UP000293291">
    <property type="component" value="Unassembled WGS sequence"/>
</dbReference>
<comment type="caution">
    <text evidence="1">The sequence shown here is derived from an EMBL/GenBank/DDBJ whole genome shotgun (WGS) entry which is preliminary data.</text>
</comment>